<feature type="compositionally biased region" description="Gly residues" evidence="4">
    <location>
        <begin position="1872"/>
        <end position="1887"/>
    </location>
</feature>
<evidence type="ECO:0000256" key="2">
    <source>
        <dbReference type="ARBA" id="ARBA00022737"/>
    </source>
</evidence>
<dbReference type="Pfam" id="PF09479">
    <property type="entry name" value="Flg_new"/>
    <property type="match status" value="1"/>
</dbReference>
<evidence type="ECO:0000256" key="3">
    <source>
        <dbReference type="PROSITE-ProRule" id="PRU00591"/>
    </source>
</evidence>
<dbReference type="Proteomes" id="UP000284543">
    <property type="component" value="Unassembled WGS sequence"/>
</dbReference>
<accession>A0A412ZC14</accession>
<dbReference type="InterPro" id="IPR042229">
    <property type="entry name" value="Listeria/Bacterioides_rpt_sf"/>
</dbReference>
<dbReference type="EMBL" id="QRZM01000002">
    <property type="protein sequence ID" value="RGV77661.1"/>
    <property type="molecule type" value="Genomic_DNA"/>
</dbReference>
<dbReference type="InterPro" id="IPR018337">
    <property type="entry name" value="Cell_wall/Cho-bd_repeat"/>
</dbReference>
<dbReference type="GO" id="GO:0030313">
    <property type="term" value="C:cell envelope"/>
    <property type="evidence" value="ECO:0007669"/>
    <property type="project" value="UniProtKB-SubCell"/>
</dbReference>
<reference evidence="6 7" key="1">
    <citation type="submission" date="2018-08" db="EMBL/GenBank/DDBJ databases">
        <title>A genome reference for cultivated species of the human gut microbiota.</title>
        <authorList>
            <person name="Zou Y."/>
            <person name="Xue W."/>
            <person name="Luo G."/>
        </authorList>
    </citation>
    <scope>NUCLEOTIDE SEQUENCE [LARGE SCALE GENOMIC DNA]</scope>
    <source>
        <strain evidence="6 7">AF14-18</strain>
    </source>
</reference>
<evidence type="ECO:0000313" key="6">
    <source>
        <dbReference type="EMBL" id="RGV77661.1"/>
    </source>
</evidence>
<dbReference type="InterPro" id="IPR044060">
    <property type="entry name" value="Bacterial_rp_domain"/>
</dbReference>
<dbReference type="SUPFAM" id="SSF69360">
    <property type="entry name" value="Cell wall binding repeat"/>
    <property type="match status" value="1"/>
</dbReference>
<name>A0A412ZC14_9FIRM</name>
<dbReference type="InterPro" id="IPR013378">
    <property type="entry name" value="InlB-like_B-rpt"/>
</dbReference>
<sequence length="2072" mass="226404">MSKELYHIWKRIVSLILTVCLTAGLWSSQMAVVAYASTELPDENLGNGASEGTAYAWITPRNGTGENPTNSTYRFDLCGLQAGQTGYSQSGIKTTYSWQGYATYIQVENGTKYKANGSTNGAVEDISSMGIEFKIALSPSPDNKYIFVDYYVYDKTGRGGTEGRSVKLGTGTDVMIGGSQEDDYATVYKNNRGFHMVNQHVKTTFDCITNDSSLGVTPPTTRWIGRYNNWGSNVFNEDGGDSLSGQDSGMAYSWHFQLHPYEIVHKRVAFAIRDTSYYVSESGVDSTAADGTYSSPFKTIEYALEKIGNKKGYIYIMDYPDITSPIEVSGSGRDITIASTDYDRNGNPTNENSDYIKTLKRAGSFNEPIFKVSGATLKLTDLALDGNGSVSSEPLVSAGSGRVEINSGADLRNCHGDNTSKGSAVNITGSAALSMNYGTISGNVSEGKGAVYFDSTGRFNVLNDVMIESNTTPSGAKANVYLAEGRTITVTGDLNTSRIGVTTARQPDASPGGISTLAGQEIKIAVPLSGSGVDTAPSPFADNFFADQAKTDGTGVYVTVGTKNLTGAGTGNDRNAVIKRNGLQISFTVRDADTGGSIPGVTPIPTVSKASGESVDLAPGPAITGYELAGVVIEQGTPPTLTANLTPGADFGRVTGTMPNQDVAVNYEYRKIGSQIIFNSNGGTPEPETLVGTAGNPVTSLLPTTTRYGYIFKGWSAVNDWEHPQFISSLPPVYPETPVTYYAIFEADPSIKFNYTVEHSNASGDIMFASNTLEGAYSVEQPLLEEKRAVRGYSWSQEDSSTTPSEYNFSGTSVPIGQFNGTGTFSGKMPGQDATIRYGYKVRYGDTSARSLFEVLHQTNNGTTVSTAQSELYYPENEISAQPAQVYGYQCTGYRFDLGEEAGELADGLVNGVRGEFDDSFTFNGIMPNQPVRLVYLYESTIEGYGITVKYEDNGTADSSLKDIIPPEVSGPFEADSSVEGDYLEQYGYSLESHTVRPAGTQIQFDDSGWAGIMPNDDATITYRHDRIPSKWADITYKPGVNGTLQGGSGVSQDVQALSGGRFKASVLLDDGVSPGHENSYTLETIKEKRLMPVPQPENNYYRFGGWFVDTDGDGVLNNGETLLPQDYRFTAAAVITAHFEENPDAWIHINFGAGSHGSINAGQPLTLRTTFDKKWGDIEASLPEYTPEVNYLVDDWYVQGEPVDDDTDLVNGQTYTIQFYPDPAIFGTEVAEPEPAAGLNGQGKGRITVFGTTQGYKYILTDLDGKVLAVNKGNILTSRTVFDNLYPGMRYVVYEATGQTGVGTGDMIGDVQGTLSDGAEVLTPVVDTNYKILYDEEDEGKTELIIRPADTASDYAVLDSDGHVVATPQTGAGGWQSVSGNPGSVSFGGLDYNREYTVVARPKGQNTITAESCEENGSIITTDPGGDLELPNYIIQTIYGEVVSAGDIEVGADRYEEAHKGDWVKIKAEPTNDEGRPFLHWKFTIGAVDGMDTKINSREASFAMPDTNLVLTAVYERAATPSNAVVVDEVRGGSREELALDPDEVPVLEDELTTDADRELMDVNHADVTYKVVYRKNNVRASESNAIKMGGDYDTDHEAAYKAAWGLDVSIERYVNGRKVNRASASEASFNTYVQLGKRDVDMMDYQLYEIEEDDDTGIAVSLVPMDYEPEETGGLFTFTATEGSRYVMVYNRAYRLYFLNNTAPDIYRYWFKVRKEESPLDSYYETEYAGIEEQLDYFISPAGAEYSYVGWSYRQDRYREFEPDRSITRKTYIYAYYDDNEKEVDNTRRELEEAIREAIGISDDHFLKLGESKKLKEYIEAALEVLDREEPKATIDQLEEALFELKDKTEPYKELLDNRYDHYDDQQKGGNKGGSKGGGGGGGGSKQAPFAGTAPESYLIGTNGNWVESTGPSGERQLSFVLNGGTSLSGMWARLKYPEGSRSGDSGWYYFDDKGIMQSGWICDKAGKWYYCNTEKESPYGKMVTGWRLDTRDGNWYYLDPLNGVMAQGWRKIDGKWYYFSPVGAGVYAYDPAKQQWIYGGGTGRPLGSMYKNEITPDGYQTDTDGAWIQ</sequence>
<dbReference type="RefSeq" id="WP_118018224.1">
    <property type="nucleotide sequence ID" value="NZ_CAUHGS010000002.1"/>
</dbReference>
<dbReference type="Gene3D" id="3.30.1910.20">
    <property type="entry name" value="asparaginyl-tRNA synthetase, N-terminal domain"/>
    <property type="match status" value="1"/>
</dbReference>
<dbReference type="PROSITE" id="PS51170">
    <property type="entry name" value="CW"/>
    <property type="match status" value="1"/>
</dbReference>
<feature type="region of interest" description="Disordered" evidence="4">
    <location>
        <begin position="1864"/>
        <end position="1896"/>
    </location>
</feature>
<feature type="domain" description="Bacterial repeat" evidence="5">
    <location>
        <begin position="1458"/>
        <end position="1519"/>
    </location>
</feature>
<dbReference type="Pfam" id="PF01473">
    <property type="entry name" value="Choline_bind_1"/>
    <property type="match status" value="4"/>
</dbReference>
<comment type="caution">
    <text evidence="6">The sequence shown here is derived from an EMBL/GenBank/DDBJ whole genome shotgun (WGS) entry which is preliminary data.</text>
</comment>
<dbReference type="Gene3D" id="2.10.270.10">
    <property type="entry name" value="Cholin Binding"/>
    <property type="match status" value="1"/>
</dbReference>
<evidence type="ECO:0000259" key="5">
    <source>
        <dbReference type="Pfam" id="PF18998"/>
    </source>
</evidence>
<gene>
    <name evidence="6" type="ORF">DWW02_08360</name>
</gene>
<protein>
    <recommendedName>
        <fullName evidence="5">Bacterial repeat domain-containing protein</fullName>
    </recommendedName>
</protein>
<comment type="subcellular location">
    <subcellularLocation>
        <location evidence="1">Cell envelope</location>
    </subcellularLocation>
</comment>
<proteinExistence type="predicted"/>
<organism evidence="6 7">
    <name type="scientific">Enterocloster bolteae</name>
    <dbReference type="NCBI Taxonomy" id="208479"/>
    <lineage>
        <taxon>Bacteria</taxon>
        <taxon>Bacillati</taxon>
        <taxon>Bacillota</taxon>
        <taxon>Clostridia</taxon>
        <taxon>Lachnospirales</taxon>
        <taxon>Lachnospiraceae</taxon>
        <taxon>Enterocloster</taxon>
    </lineage>
</organism>
<dbReference type="Pfam" id="PF18998">
    <property type="entry name" value="Flg_new_2"/>
    <property type="match status" value="1"/>
</dbReference>
<dbReference type="Gene3D" id="2.60.40.4270">
    <property type="entry name" value="Listeria-Bacteroides repeat domain"/>
    <property type="match status" value="1"/>
</dbReference>
<evidence type="ECO:0000256" key="4">
    <source>
        <dbReference type="SAM" id="MobiDB-lite"/>
    </source>
</evidence>
<evidence type="ECO:0000256" key="1">
    <source>
        <dbReference type="ARBA" id="ARBA00004196"/>
    </source>
</evidence>
<feature type="repeat" description="Cell wall-binding" evidence="3">
    <location>
        <begin position="2009"/>
        <end position="2028"/>
    </location>
</feature>
<keyword evidence="2" id="KW-0677">Repeat</keyword>
<evidence type="ECO:0000313" key="7">
    <source>
        <dbReference type="Proteomes" id="UP000284543"/>
    </source>
</evidence>